<sequence length="575" mass="65681">VKPLFKFNNFVSAIILLLIGNFLLGASYIAMLPIWEGFDETAHFSYIQQVADNRKLPLDGKDPISTDIEKYYEYAPVPHALFSDVPSKDRLTYQSFFSKSGEFLSNSKEFIHSTGNPRKYFPGRGHNWESQHPPLYYILLSPIYLATNQLSWGKQIFILRIISYTFAWLGLVVAVFTCLEMAKNQSSSNKTYLWNWAAIGAGLWPVFFPAWFSDMARVGNDSICCLLLSLVWFISIKMIRLEEVSFKYFLLLGFSLSLGCLTKVIFIPITVGILSFWLLREWKLRGRIGFLKTAKLCSFVIVTILASSGWWYWNNHVQYGIISGNIDLKLLKQAGGLWNGLETNFSFHQWVRSNAVLLVTFGWIGSWSLVKPQLIFLTPIIFTLLLLVYAYLQTIRHSKTISSEWLPTWLVLPILIGLSCHILVRIALTGEGRGTPGFYLHILGAPMSAALGLSLYKIWTNNFLKTTTQILFGYIIFFSISTTWSQSLFFSGLISVSKEERIYSFPEQLSPFYGLIEVYQRLHILAYPNVGFFLLIIGWGTIATGLIFTQRFACQSTQTFLSKKKWNSQNLFPPN</sequence>
<keyword evidence="1" id="KW-0472">Membrane</keyword>
<feature type="transmembrane region" description="Helical" evidence="1">
    <location>
        <begin position="530"/>
        <end position="548"/>
    </location>
</feature>
<feature type="transmembrane region" description="Helical" evidence="1">
    <location>
        <begin position="191"/>
        <end position="212"/>
    </location>
</feature>
<feature type="transmembrane region" description="Helical" evidence="1">
    <location>
        <begin position="290"/>
        <end position="313"/>
    </location>
</feature>
<feature type="transmembrane region" description="Helical" evidence="1">
    <location>
        <begin position="404"/>
        <end position="426"/>
    </location>
</feature>
<feature type="non-terminal residue" evidence="2">
    <location>
        <position position="1"/>
    </location>
</feature>
<accession>A0A381WNC9</accession>
<keyword evidence="1" id="KW-1133">Transmembrane helix</keyword>
<feature type="transmembrane region" description="Helical" evidence="1">
    <location>
        <begin position="374"/>
        <end position="392"/>
    </location>
</feature>
<feature type="transmembrane region" description="Helical" evidence="1">
    <location>
        <begin position="157"/>
        <end position="179"/>
    </location>
</feature>
<evidence type="ECO:0008006" key="3">
    <source>
        <dbReference type="Google" id="ProtNLM"/>
    </source>
</evidence>
<name>A0A381WNC9_9ZZZZ</name>
<reference evidence="2" key="1">
    <citation type="submission" date="2018-05" db="EMBL/GenBank/DDBJ databases">
        <authorList>
            <person name="Lanie J.A."/>
            <person name="Ng W.-L."/>
            <person name="Kazmierczak K.M."/>
            <person name="Andrzejewski T.M."/>
            <person name="Davidsen T.M."/>
            <person name="Wayne K.J."/>
            <person name="Tettelin H."/>
            <person name="Glass J.I."/>
            <person name="Rusch D."/>
            <person name="Podicherti R."/>
            <person name="Tsui H.-C.T."/>
            <person name="Winkler M.E."/>
        </authorList>
    </citation>
    <scope>NUCLEOTIDE SEQUENCE</scope>
</reference>
<proteinExistence type="predicted"/>
<keyword evidence="1" id="KW-0812">Transmembrane</keyword>
<organism evidence="2">
    <name type="scientific">marine metagenome</name>
    <dbReference type="NCBI Taxonomy" id="408172"/>
    <lineage>
        <taxon>unclassified sequences</taxon>
        <taxon>metagenomes</taxon>
        <taxon>ecological metagenomes</taxon>
    </lineage>
</organism>
<feature type="transmembrane region" description="Helical" evidence="1">
    <location>
        <begin position="471"/>
        <end position="494"/>
    </location>
</feature>
<evidence type="ECO:0000256" key="1">
    <source>
        <dbReference type="SAM" id="Phobius"/>
    </source>
</evidence>
<protein>
    <recommendedName>
        <fullName evidence="3">Glycosyltransferase RgtA/B/C/D-like domain-containing protein</fullName>
    </recommendedName>
</protein>
<gene>
    <name evidence="2" type="ORF">METZ01_LOCUS106542</name>
</gene>
<feature type="transmembrane region" description="Helical" evidence="1">
    <location>
        <begin position="438"/>
        <end position="459"/>
    </location>
</feature>
<feature type="transmembrane region" description="Helical" evidence="1">
    <location>
        <begin position="12"/>
        <end position="35"/>
    </location>
</feature>
<dbReference type="AlphaFoldDB" id="A0A381WNC9"/>
<dbReference type="EMBL" id="UINC01012273">
    <property type="protein sequence ID" value="SVA53688.1"/>
    <property type="molecule type" value="Genomic_DNA"/>
</dbReference>
<evidence type="ECO:0000313" key="2">
    <source>
        <dbReference type="EMBL" id="SVA53688.1"/>
    </source>
</evidence>
<feature type="transmembrane region" description="Helical" evidence="1">
    <location>
        <begin position="248"/>
        <end position="278"/>
    </location>
</feature>